<reference evidence="1 2" key="1">
    <citation type="submission" date="2015-01" db="EMBL/GenBank/DDBJ databases">
        <title>Evolution of Trichinella species and genotypes.</title>
        <authorList>
            <person name="Korhonen P.K."/>
            <person name="Edoardo P."/>
            <person name="Giuseppe L.R."/>
            <person name="Gasser R.B."/>
        </authorList>
    </citation>
    <scope>NUCLEOTIDE SEQUENCE [LARGE SCALE GENOMIC DNA]</scope>
    <source>
        <strain evidence="1">ISS37</strain>
    </source>
</reference>
<dbReference type="AlphaFoldDB" id="A0A0V0S9P6"/>
<protein>
    <submittedName>
        <fullName evidence="1">Uncharacterized protein</fullName>
    </submittedName>
</protein>
<dbReference type="OrthoDB" id="10482605at2759"/>
<accession>A0A0V0S9P6</accession>
<name>A0A0V0S9P6_9BILA</name>
<dbReference type="Proteomes" id="UP000054630">
    <property type="component" value="Unassembled WGS sequence"/>
</dbReference>
<gene>
    <name evidence="1" type="ORF">T07_9462</name>
</gene>
<dbReference type="EMBL" id="JYDL01000024">
    <property type="protein sequence ID" value="KRX23456.1"/>
    <property type="molecule type" value="Genomic_DNA"/>
</dbReference>
<evidence type="ECO:0000313" key="2">
    <source>
        <dbReference type="Proteomes" id="UP000054630"/>
    </source>
</evidence>
<proteinExistence type="predicted"/>
<organism evidence="1 2">
    <name type="scientific">Trichinella nelsoni</name>
    <dbReference type="NCBI Taxonomy" id="6336"/>
    <lineage>
        <taxon>Eukaryota</taxon>
        <taxon>Metazoa</taxon>
        <taxon>Ecdysozoa</taxon>
        <taxon>Nematoda</taxon>
        <taxon>Enoplea</taxon>
        <taxon>Dorylaimia</taxon>
        <taxon>Trichinellida</taxon>
        <taxon>Trichinellidae</taxon>
        <taxon>Trichinella</taxon>
    </lineage>
</organism>
<keyword evidence="2" id="KW-1185">Reference proteome</keyword>
<comment type="caution">
    <text evidence="1">The sequence shown here is derived from an EMBL/GenBank/DDBJ whole genome shotgun (WGS) entry which is preliminary data.</text>
</comment>
<sequence>MPAVLFSKHTKRTKQDEVNCRFCLHPMNHLTDVYNSGNGGSPIKCQPHGAFATDIKKQALIDRPKQYALISFCN</sequence>
<evidence type="ECO:0000313" key="1">
    <source>
        <dbReference type="EMBL" id="KRX23456.1"/>
    </source>
</evidence>